<dbReference type="Proteomes" id="UP000801492">
    <property type="component" value="Unassembled WGS sequence"/>
</dbReference>
<dbReference type="FunFam" id="3.40.720.10:FF:000017">
    <property type="entry name" value="Predicted protein"/>
    <property type="match status" value="1"/>
</dbReference>
<dbReference type="PANTHER" id="PTHR10974:SF73">
    <property type="entry name" value="FI21235P1"/>
    <property type="match status" value="1"/>
</dbReference>
<dbReference type="CDD" id="cd16021">
    <property type="entry name" value="ALP_like"/>
    <property type="match status" value="1"/>
</dbReference>
<proteinExistence type="predicted"/>
<dbReference type="OrthoDB" id="413313at2759"/>
<protein>
    <submittedName>
        <fullName evidence="2">Uncharacterized protein</fullName>
    </submittedName>
</protein>
<evidence type="ECO:0000313" key="3">
    <source>
        <dbReference type="Proteomes" id="UP000801492"/>
    </source>
</evidence>
<keyword evidence="3" id="KW-1185">Reference proteome</keyword>
<gene>
    <name evidence="2" type="ORF">ILUMI_24152</name>
</gene>
<dbReference type="Pfam" id="PF02995">
    <property type="entry name" value="DUF229"/>
    <property type="match status" value="1"/>
</dbReference>
<accession>A0A8K0FZ09</accession>
<dbReference type="GO" id="GO:0005615">
    <property type="term" value="C:extracellular space"/>
    <property type="evidence" value="ECO:0007669"/>
    <property type="project" value="TreeGrafter"/>
</dbReference>
<keyword evidence="1" id="KW-0812">Transmembrane</keyword>
<feature type="transmembrane region" description="Helical" evidence="1">
    <location>
        <begin position="39"/>
        <end position="58"/>
    </location>
</feature>
<dbReference type="SUPFAM" id="SSF53649">
    <property type="entry name" value="Alkaline phosphatase-like"/>
    <property type="match status" value="1"/>
</dbReference>
<comment type="caution">
    <text evidence="2">The sequence shown here is derived from an EMBL/GenBank/DDBJ whole genome shotgun (WGS) entry which is preliminary data.</text>
</comment>
<evidence type="ECO:0000256" key="1">
    <source>
        <dbReference type="SAM" id="Phobius"/>
    </source>
</evidence>
<sequence>MFLRQLIMLLQHVIKYTCKLTGGINFTMGVLRKMQTRKLLISCILIMLVFVIILLIRGNTPLDERDRQFRLEKIDELIKTHASFEACKQPHLPVDSPEIMKFVKDVKPIDCSSAGFNWVVCEDSECKIQEQAMKQYGKIKCSFTDMIRQDDFYVSEGETTTSETSYKLEKSDVVKVSCKSETGDLWKGTLTGIRMDKRIWDRTGWNFVPEDALKLNILMFGFDSLSRNTFIRKLPKSYKYLTEILQGHVLQGYNIVGDGTPQALIPILTGQTELELPDTRKRIAKTNYVNVYPFIWNEYKDAGYVTGFLEDVPNLGTFTYRLRGFNEPPTDHYMRPYYIATLKEWARGPRLCAGSIPRHKVMMDHIKHFFSAYKEKPKFIFGFHGELSHDSYNLVGVADDDLLQFLKDLNESGALHDTLLILMADHGHRFADIRNTIQGKQEERLPFFSFTFPQWFKKEHKQAYENFVGNINKLTTPFDIFATLKSVLHYDSSETANLEHRSLSLFTKVPSERSCAHAYIEPHWCACLEWNSVPLSEPLVQQLGNVLVNTLNNYTSTHRHLCAVLSVSQIFWVTKTRPNENLIKFYKNADLDGFIADMSSKMKIKNDIYQIKAMLTPGDSLFEASITHYFETNKLELKLSDISRINMYGRQARCIEDDFPNLRKYCYCKD</sequence>
<dbReference type="InterPro" id="IPR017850">
    <property type="entry name" value="Alkaline_phosphatase_core_sf"/>
</dbReference>
<reference evidence="2" key="1">
    <citation type="submission" date="2019-08" db="EMBL/GenBank/DDBJ databases">
        <title>The genome of the North American firefly Photinus pyralis.</title>
        <authorList>
            <consortium name="Photinus pyralis genome working group"/>
            <person name="Fallon T.R."/>
            <person name="Sander Lower S.E."/>
            <person name="Weng J.-K."/>
        </authorList>
    </citation>
    <scope>NUCLEOTIDE SEQUENCE</scope>
    <source>
        <strain evidence="2">TRF0915ILg1</strain>
        <tissue evidence="2">Whole body</tissue>
    </source>
</reference>
<keyword evidence="1" id="KW-0472">Membrane</keyword>
<dbReference type="AlphaFoldDB" id="A0A8K0FZ09"/>
<dbReference type="PANTHER" id="PTHR10974">
    <property type="entry name" value="FI08016P-RELATED"/>
    <property type="match status" value="1"/>
</dbReference>
<dbReference type="Gene3D" id="3.40.720.10">
    <property type="entry name" value="Alkaline Phosphatase, subunit A"/>
    <property type="match status" value="1"/>
</dbReference>
<organism evidence="2 3">
    <name type="scientific">Ignelater luminosus</name>
    <name type="common">Cucubano</name>
    <name type="synonym">Pyrophorus luminosus</name>
    <dbReference type="NCBI Taxonomy" id="2038154"/>
    <lineage>
        <taxon>Eukaryota</taxon>
        <taxon>Metazoa</taxon>
        <taxon>Ecdysozoa</taxon>
        <taxon>Arthropoda</taxon>
        <taxon>Hexapoda</taxon>
        <taxon>Insecta</taxon>
        <taxon>Pterygota</taxon>
        <taxon>Neoptera</taxon>
        <taxon>Endopterygota</taxon>
        <taxon>Coleoptera</taxon>
        <taxon>Polyphaga</taxon>
        <taxon>Elateriformia</taxon>
        <taxon>Elateroidea</taxon>
        <taxon>Elateridae</taxon>
        <taxon>Agrypninae</taxon>
        <taxon>Pyrophorini</taxon>
        <taxon>Ignelater</taxon>
    </lineage>
</organism>
<keyword evidence="1" id="KW-1133">Transmembrane helix</keyword>
<name>A0A8K0FZ09_IGNLU</name>
<evidence type="ECO:0000313" key="2">
    <source>
        <dbReference type="EMBL" id="KAF2882027.1"/>
    </source>
</evidence>
<dbReference type="InterPro" id="IPR004245">
    <property type="entry name" value="DUF229"/>
</dbReference>
<dbReference type="EMBL" id="VTPC01090661">
    <property type="protein sequence ID" value="KAF2882027.1"/>
    <property type="molecule type" value="Genomic_DNA"/>
</dbReference>